<dbReference type="SUPFAM" id="SSF51161">
    <property type="entry name" value="Trimeric LpxA-like enzymes"/>
    <property type="match status" value="1"/>
</dbReference>
<evidence type="ECO:0000256" key="2">
    <source>
        <dbReference type="ARBA" id="ARBA00023315"/>
    </source>
</evidence>
<dbReference type="CDD" id="cd05635">
    <property type="entry name" value="LbH_unknown"/>
    <property type="match status" value="1"/>
</dbReference>
<organism evidence="3 4">
    <name type="scientific">Prosthecochloris vibrioformis</name>
    <name type="common">Chlorobium vibrioforme</name>
    <dbReference type="NCBI Taxonomy" id="1098"/>
    <lineage>
        <taxon>Bacteria</taxon>
        <taxon>Pseudomonadati</taxon>
        <taxon>Chlorobiota</taxon>
        <taxon>Chlorobiia</taxon>
        <taxon>Chlorobiales</taxon>
        <taxon>Chlorobiaceae</taxon>
        <taxon>Prosthecochloris</taxon>
    </lineage>
</organism>
<keyword evidence="2" id="KW-0012">Acyltransferase</keyword>
<dbReference type="EMBL" id="VDCI01000001">
    <property type="protein sequence ID" value="TNJ37951.1"/>
    <property type="molecule type" value="Genomic_DNA"/>
</dbReference>
<dbReference type="Gene3D" id="2.160.10.10">
    <property type="entry name" value="Hexapeptide repeat proteins"/>
    <property type="match status" value="1"/>
</dbReference>
<dbReference type="InterPro" id="IPR011004">
    <property type="entry name" value="Trimer_LpxA-like_sf"/>
</dbReference>
<keyword evidence="1 3" id="KW-0808">Transferase</keyword>
<evidence type="ECO:0000256" key="1">
    <source>
        <dbReference type="ARBA" id="ARBA00022679"/>
    </source>
</evidence>
<evidence type="ECO:0000313" key="3">
    <source>
        <dbReference type="EMBL" id="TNJ37951.1"/>
    </source>
</evidence>
<dbReference type="Pfam" id="PF13562">
    <property type="entry name" value="NTP_transf_4"/>
    <property type="match status" value="1"/>
</dbReference>
<dbReference type="InterPro" id="IPR050065">
    <property type="entry name" value="GlmU-like"/>
</dbReference>
<name>A0A5C4S5I1_PROVB</name>
<protein>
    <submittedName>
        <fullName evidence="3">Transferase</fullName>
    </submittedName>
</protein>
<keyword evidence="4" id="KW-1185">Reference proteome</keyword>
<dbReference type="GO" id="GO:0016779">
    <property type="term" value="F:nucleotidyltransferase activity"/>
    <property type="evidence" value="ECO:0007669"/>
    <property type="project" value="UniProtKB-ARBA"/>
</dbReference>
<dbReference type="PANTHER" id="PTHR43584">
    <property type="entry name" value="NUCLEOTIDYL TRANSFERASE"/>
    <property type="match status" value="1"/>
</dbReference>
<evidence type="ECO:0000313" key="4">
    <source>
        <dbReference type="Proteomes" id="UP000309544"/>
    </source>
</evidence>
<accession>A0A5C4S5I1</accession>
<gene>
    <name evidence="3" type="ORF">FGF68_01875</name>
</gene>
<reference evidence="3 4" key="1">
    <citation type="submission" date="2019-05" db="EMBL/GenBank/DDBJ databases">
        <title>Draft Whole-Genome sequence of the green sulfur bacterium Prosthecochloris vibrioformis DSM 260.</title>
        <authorList>
            <person name="Meyer T.E."/>
            <person name="Kyndt J.A."/>
        </authorList>
    </citation>
    <scope>NUCLEOTIDE SEQUENCE [LARGE SCALE GENOMIC DNA]</scope>
    <source>
        <strain evidence="3 4">DSM 260</strain>
    </source>
</reference>
<dbReference type="Proteomes" id="UP000309544">
    <property type="component" value="Unassembled WGS sequence"/>
</dbReference>
<dbReference type="AlphaFoldDB" id="A0A5C4S5I1"/>
<dbReference type="PANTHER" id="PTHR43584:SF9">
    <property type="entry name" value="TRANSFERASE HEXAPEPTIDE REPEAT CONTAINING PROTEIN"/>
    <property type="match status" value="1"/>
</dbReference>
<dbReference type="InterPro" id="IPR023917">
    <property type="entry name" value="Bifunctiontional_GlmU_bac-type"/>
</dbReference>
<sequence length="414" mass="43646">MSLQIVVYEDEAVAGLLPLTELKPVYALVTGASTLAVKFRRCLGAIGEVMFHMRSGLAAWFSRQYPVFSAPAGDELLLVNGRIVCDDSFTSLLGQLHSPGQSLVQDGELLALRVTAAQVAACAGKFDALLGACASGAATGVMQCQGVRVISHLWDPVSFHTEELHRESALLSLGCIEGDVAEGAHLVNPERIYVGKGARIGPGAVLDASEGFVAVSPGAIVEPQAVVAGNVFIAGQARVKMMARVYSNVCVGAFAKVGGEVEDSVIESYSNKQHDGFLGHSYISSWCNLGAGTTTSDLRNDYKKVKLHINGVEHATGLQFLGLIMGEHSKAAINSTFNTGTVVGTSVNMFGSGLSPGYIPSFSWGGPGTGFSTYRPDKALETARTVMARRGVELDEAYEVMFMEAASRCGKACL</sequence>
<dbReference type="NCBIfam" id="TIGR03991">
    <property type="entry name" value="alt_bact_glmU"/>
    <property type="match status" value="1"/>
</dbReference>
<proteinExistence type="predicted"/>
<comment type="caution">
    <text evidence="3">The sequence shown here is derived from an EMBL/GenBank/DDBJ whole genome shotgun (WGS) entry which is preliminary data.</text>
</comment>
<dbReference type="GO" id="GO:0016746">
    <property type="term" value="F:acyltransferase activity"/>
    <property type="evidence" value="ECO:0007669"/>
    <property type="project" value="UniProtKB-KW"/>
</dbReference>